<evidence type="ECO:0000313" key="5">
    <source>
        <dbReference type="EMBL" id="SNT56541.1"/>
    </source>
</evidence>
<dbReference type="PRINTS" id="PR00463">
    <property type="entry name" value="EP450I"/>
</dbReference>
<dbReference type="AlphaFoldDB" id="A0A239NNP9"/>
<organism evidence="5 6">
    <name type="scientific">Actinacidiphila glaucinigra</name>
    <dbReference type="NCBI Taxonomy" id="235986"/>
    <lineage>
        <taxon>Bacteria</taxon>
        <taxon>Bacillati</taxon>
        <taxon>Actinomycetota</taxon>
        <taxon>Actinomycetes</taxon>
        <taxon>Kitasatosporales</taxon>
        <taxon>Streptomycetaceae</taxon>
        <taxon>Actinacidiphila</taxon>
    </lineage>
</organism>
<dbReference type="EMBL" id="FZOF01000042">
    <property type="protein sequence ID" value="SNT56541.1"/>
    <property type="molecule type" value="Genomic_DNA"/>
</dbReference>
<dbReference type="InterPro" id="IPR017972">
    <property type="entry name" value="Cyt_P450_CS"/>
</dbReference>
<keyword evidence="4" id="KW-0560">Oxidoreductase</keyword>
<protein>
    <submittedName>
        <fullName evidence="5">Cytochrome P450</fullName>
    </submittedName>
</protein>
<dbReference type="PANTHER" id="PTHR24305:SF166">
    <property type="entry name" value="CYTOCHROME P450 12A4, MITOCHONDRIAL-RELATED"/>
    <property type="match status" value="1"/>
</dbReference>
<dbReference type="Pfam" id="PF00067">
    <property type="entry name" value="p450"/>
    <property type="match status" value="1"/>
</dbReference>
<comment type="similarity">
    <text evidence="2 4">Belongs to the cytochrome P450 family.</text>
</comment>
<evidence type="ECO:0000256" key="2">
    <source>
        <dbReference type="ARBA" id="ARBA00010617"/>
    </source>
</evidence>
<dbReference type="InterPro" id="IPR002401">
    <property type="entry name" value="Cyt_P450_E_grp-I"/>
</dbReference>
<dbReference type="InterPro" id="IPR036396">
    <property type="entry name" value="Cyt_P450_sf"/>
</dbReference>
<dbReference type="PANTHER" id="PTHR24305">
    <property type="entry name" value="CYTOCHROME P450"/>
    <property type="match status" value="1"/>
</dbReference>
<name>A0A239NNP9_9ACTN</name>
<dbReference type="GO" id="GO:0005506">
    <property type="term" value="F:iron ion binding"/>
    <property type="evidence" value="ECO:0007669"/>
    <property type="project" value="InterPro"/>
</dbReference>
<dbReference type="InterPro" id="IPR050121">
    <property type="entry name" value="Cytochrome_P450_monoxygenase"/>
</dbReference>
<dbReference type="RefSeq" id="WP_089229023.1">
    <property type="nucleotide sequence ID" value="NZ_FZOF01000042.1"/>
</dbReference>
<gene>
    <name evidence="5" type="ORF">SAMN05216252_14215</name>
</gene>
<evidence type="ECO:0000256" key="4">
    <source>
        <dbReference type="RuleBase" id="RU000461"/>
    </source>
</evidence>
<dbReference type="OrthoDB" id="4746309at2"/>
<dbReference type="PRINTS" id="PR00385">
    <property type="entry name" value="P450"/>
</dbReference>
<dbReference type="SUPFAM" id="SSF48264">
    <property type="entry name" value="Cytochrome P450"/>
    <property type="match status" value="1"/>
</dbReference>
<dbReference type="Gene3D" id="1.10.630.10">
    <property type="entry name" value="Cytochrome P450"/>
    <property type="match status" value="1"/>
</dbReference>
<dbReference type="PROSITE" id="PS00086">
    <property type="entry name" value="CYTOCHROME_P450"/>
    <property type="match status" value="1"/>
</dbReference>
<accession>A0A239NNP9</accession>
<keyword evidence="4" id="KW-0503">Monooxygenase</keyword>
<comment type="cofactor">
    <cofactor evidence="1 3">
        <name>heme</name>
        <dbReference type="ChEBI" id="CHEBI:30413"/>
    </cofactor>
</comment>
<dbReference type="Proteomes" id="UP000198280">
    <property type="component" value="Unassembled WGS sequence"/>
</dbReference>
<feature type="binding site" description="axial binding residue" evidence="3">
    <location>
        <position position="396"/>
    </location>
    <ligand>
        <name>heme</name>
        <dbReference type="ChEBI" id="CHEBI:30413"/>
    </ligand>
    <ligandPart>
        <name>Fe</name>
        <dbReference type="ChEBI" id="CHEBI:18248"/>
    </ligandPart>
</feature>
<keyword evidence="3 4" id="KW-0349">Heme</keyword>
<dbReference type="GO" id="GO:0016705">
    <property type="term" value="F:oxidoreductase activity, acting on paired donors, with incorporation or reduction of molecular oxygen"/>
    <property type="evidence" value="ECO:0007669"/>
    <property type="project" value="InterPro"/>
</dbReference>
<dbReference type="InterPro" id="IPR001128">
    <property type="entry name" value="Cyt_P450"/>
</dbReference>
<evidence type="ECO:0000256" key="3">
    <source>
        <dbReference type="PIRSR" id="PIRSR602401-1"/>
    </source>
</evidence>
<keyword evidence="6" id="KW-1185">Reference proteome</keyword>
<evidence type="ECO:0000313" key="6">
    <source>
        <dbReference type="Proteomes" id="UP000198280"/>
    </source>
</evidence>
<dbReference type="GO" id="GO:0020037">
    <property type="term" value="F:heme binding"/>
    <property type="evidence" value="ECO:0007669"/>
    <property type="project" value="InterPro"/>
</dbReference>
<evidence type="ECO:0000256" key="1">
    <source>
        <dbReference type="ARBA" id="ARBA00001971"/>
    </source>
</evidence>
<keyword evidence="3 4" id="KW-0479">Metal-binding</keyword>
<reference evidence="5 6" key="1">
    <citation type="submission" date="2017-06" db="EMBL/GenBank/DDBJ databases">
        <authorList>
            <person name="Kim H.J."/>
            <person name="Triplett B.A."/>
        </authorList>
    </citation>
    <scope>NUCLEOTIDE SEQUENCE [LARGE SCALE GENOMIC DNA]</scope>
    <source>
        <strain evidence="5 6">CGMCC 4.1858</strain>
    </source>
</reference>
<dbReference type="GO" id="GO:0004497">
    <property type="term" value="F:monooxygenase activity"/>
    <property type="evidence" value="ECO:0007669"/>
    <property type="project" value="UniProtKB-KW"/>
</dbReference>
<sequence>MRSDTATAITAGPRGVPLLGNLPQFAKDPLAFFTALRECGAGQVTWAMGRTPARFLNDPALIGELLSARESTFSLPDLGWSFRYLMGEGVVVAKGDDWRRKRSLVQPSVRPKQVRAYAATMADCARETAERWSGGERIDIRREMTGLTQRIAVRTVFGTDAAVREDVIGRCMDVAQRQMGAEFRGLGAMLPDWFRTPGRLRFKAAVDTLDAEVARIVAARREAGGERDDLLSRLLAAVDEAGVPLTDREIRDETVTLYNAGHETTATTLTWAWYLLSRNPKAREALTGELDRVLGGRTPGFDDYAELRWTEAVVKETLRLRPTVWLNLAVAEEGATLGGEPVPAGTQVWISPWATHRDPRRWPEPEEFRPERWLDGAPDAITDHTWFPFGGGTRACLGARFAMVEAVIVLATLGSRFHLDTGDEEIRPTVGLTLQPDREVLAVTRPVPAPAR</sequence>
<proteinExistence type="inferred from homology"/>
<keyword evidence="3 4" id="KW-0408">Iron</keyword>